<name>A0ACC0ESM4_9BASI</name>
<reference evidence="2" key="1">
    <citation type="journal article" date="2018" name="BMC Genomics">
        <title>Genomic insights into host adaptation between the wheat stripe rust pathogen (Puccinia striiformis f. sp. tritici) and the barley stripe rust pathogen (Puccinia striiformis f. sp. hordei).</title>
        <authorList>
            <person name="Xia C."/>
            <person name="Wang M."/>
            <person name="Yin C."/>
            <person name="Cornejo O.E."/>
            <person name="Hulbert S.H."/>
            <person name="Chen X."/>
        </authorList>
    </citation>
    <scope>NUCLEOTIDE SEQUENCE [LARGE SCALE GENOMIC DNA]</scope>
    <source>
        <strain evidence="2">93-210</strain>
    </source>
</reference>
<evidence type="ECO:0000313" key="2">
    <source>
        <dbReference type="Proteomes" id="UP001060170"/>
    </source>
</evidence>
<sequence>MRDESFAARRPKTLHQMNNRTLRRPCVPTTVVTPSSIQNGRGCKDWRLLTGIYIVWSSSFVFRQSASEKKQAHQIPLTPVPGLLPPLYPLDLASRLF</sequence>
<accession>A0ACC0ESM4</accession>
<reference evidence="1 2" key="3">
    <citation type="journal article" date="2022" name="Microbiol. Spectr.">
        <title>Folding features and dynamics of 3D genome architecture in plant fungal pathogens.</title>
        <authorList>
            <person name="Xia C."/>
        </authorList>
    </citation>
    <scope>NUCLEOTIDE SEQUENCE [LARGE SCALE GENOMIC DNA]</scope>
    <source>
        <strain evidence="1 2">93-210</strain>
    </source>
</reference>
<evidence type="ECO:0000313" key="1">
    <source>
        <dbReference type="EMBL" id="KAI7959334.1"/>
    </source>
</evidence>
<gene>
    <name evidence="1" type="ORF">MJO28_003125</name>
</gene>
<keyword evidence="2" id="KW-1185">Reference proteome</keyword>
<organism evidence="1 2">
    <name type="scientific">Puccinia striiformis f. sp. tritici</name>
    <dbReference type="NCBI Taxonomy" id="168172"/>
    <lineage>
        <taxon>Eukaryota</taxon>
        <taxon>Fungi</taxon>
        <taxon>Dikarya</taxon>
        <taxon>Basidiomycota</taxon>
        <taxon>Pucciniomycotina</taxon>
        <taxon>Pucciniomycetes</taxon>
        <taxon>Pucciniales</taxon>
        <taxon>Pucciniaceae</taxon>
        <taxon>Puccinia</taxon>
    </lineage>
</organism>
<protein>
    <submittedName>
        <fullName evidence="1">Uncharacterized protein</fullName>
    </submittedName>
</protein>
<proteinExistence type="predicted"/>
<comment type="caution">
    <text evidence="1">The sequence shown here is derived from an EMBL/GenBank/DDBJ whole genome shotgun (WGS) entry which is preliminary data.</text>
</comment>
<dbReference type="EMBL" id="CM045867">
    <property type="protein sequence ID" value="KAI7959334.1"/>
    <property type="molecule type" value="Genomic_DNA"/>
</dbReference>
<dbReference type="Proteomes" id="UP001060170">
    <property type="component" value="Chromosome 3"/>
</dbReference>
<reference evidence="2" key="2">
    <citation type="journal article" date="2018" name="Mol. Plant Microbe Interact.">
        <title>Genome sequence resources for the wheat stripe rust pathogen (Puccinia striiformis f. sp. tritici) and the barley stripe rust pathogen (Puccinia striiformis f. sp. hordei).</title>
        <authorList>
            <person name="Xia C."/>
            <person name="Wang M."/>
            <person name="Yin C."/>
            <person name="Cornejo O.E."/>
            <person name="Hulbert S.H."/>
            <person name="Chen X."/>
        </authorList>
    </citation>
    <scope>NUCLEOTIDE SEQUENCE [LARGE SCALE GENOMIC DNA]</scope>
    <source>
        <strain evidence="2">93-210</strain>
    </source>
</reference>